<dbReference type="Pfam" id="PF00899">
    <property type="entry name" value="ThiF"/>
    <property type="match status" value="1"/>
</dbReference>
<evidence type="ECO:0000313" key="12">
    <source>
        <dbReference type="EMBL" id="KAF6411645.1"/>
    </source>
</evidence>
<sequence length="416" mass="45300">MVEKEEAGGGISEEEAAQYDRQIRLWGLEAQKRLRASRVLLVGMKGLGAEIAKNLILAGVKGLTMLDHEQVSPEDPGAQFLIRTGSVGRNRAEASLERAQNLNPMVDVKVDTENIEKKPESFFTQFDAVCLTCCSRDVIVKVDQICHRNSIKFFTGDVFGYHGYTFANLGEHEFVEEKTKIAKASQGVEDGPDTKRAKLDSSETTMVKKKVVFCSVKEALEVDWGSDNAAAALKRTAPDYFLLQVLLKFRTDKGRDPSSDAFGEDSELLLQIRNDVLDSLGVSPELLPADFVRYCFSEMAPVCAVVGGILAQEIVKVRVPAEQQAVGTAPRTAIPTCFLHPARPRFMPQSLPSVPSPALPGGLSAGELDVAPSGCRPPSPNCASWLSGPYVCQVFSWLWEKGTVTIPSMGGTPLRP</sequence>
<comment type="caution">
    <text evidence="12">The sequence shown here is derived from an EMBL/GenBank/DDBJ whole genome shotgun (WGS) entry which is preliminary data.</text>
</comment>
<dbReference type="SUPFAM" id="SSF69572">
    <property type="entry name" value="Activating enzymes of the ubiquitin-like proteins"/>
    <property type="match status" value="1"/>
</dbReference>
<comment type="subunit">
    <text evidence="7">Heterodimer of SAE1 and UBA2/SAE2. The heterodimer corresponds to the two domains that are encoded on a single polypeptide chain in ubiquitin-activating enzyme E1. Interacts with UBE2I.</text>
</comment>
<dbReference type="GO" id="GO:0031510">
    <property type="term" value="C:SUMO activating enzyme complex"/>
    <property type="evidence" value="ECO:0007669"/>
    <property type="project" value="TreeGrafter"/>
</dbReference>
<keyword evidence="13" id="KW-1185">Reference proteome</keyword>
<evidence type="ECO:0000256" key="9">
    <source>
        <dbReference type="ARBA" id="ARBA00044354"/>
    </source>
</evidence>
<comment type="function">
    <text evidence="10">The heterodimer acts as an E1 ligase for SUMO1, SUMO2, SUMO3, and probably SUMO4. It mediates ATP-dependent activation of SUMO proteins followed by formation of a thioester bond between a SUMO protein and a conserved active site cysteine residue on UBA2/SAE2.</text>
</comment>
<name>A0A7J8CLD9_ROUAE</name>
<keyword evidence="6" id="KW-0539">Nucleus</keyword>
<evidence type="ECO:0000256" key="7">
    <source>
        <dbReference type="ARBA" id="ARBA00026003"/>
    </source>
</evidence>
<reference evidence="12 13" key="1">
    <citation type="journal article" date="2020" name="Nature">
        <title>Six reference-quality genomes reveal evolution of bat adaptations.</title>
        <authorList>
            <person name="Jebb D."/>
            <person name="Huang Z."/>
            <person name="Pippel M."/>
            <person name="Hughes G.M."/>
            <person name="Lavrichenko K."/>
            <person name="Devanna P."/>
            <person name="Winkler S."/>
            <person name="Jermiin L.S."/>
            <person name="Skirmuntt E.C."/>
            <person name="Katzourakis A."/>
            <person name="Burkitt-Gray L."/>
            <person name="Ray D.A."/>
            <person name="Sullivan K.A.M."/>
            <person name="Roscito J.G."/>
            <person name="Kirilenko B.M."/>
            <person name="Davalos L.M."/>
            <person name="Corthals A.P."/>
            <person name="Power M.L."/>
            <person name="Jones G."/>
            <person name="Ransome R.D."/>
            <person name="Dechmann D.K.N."/>
            <person name="Locatelli A.G."/>
            <person name="Puechmaille S.J."/>
            <person name="Fedrigo O."/>
            <person name="Jarvis E.D."/>
            <person name="Hiller M."/>
            <person name="Vernes S.C."/>
            <person name="Myers E.W."/>
            <person name="Teeling E.C."/>
        </authorList>
    </citation>
    <scope>NUCLEOTIDE SEQUENCE [LARGE SCALE GENOMIC DNA]</scope>
    <source>
        <strain evidence="12">MRouAeg1</strain>
        <tissue evidence="12">Muscle</tissue>
    </source>
</reference>
<evidence type="ECO:0000256" key="5">
    <source>
        <dbReference type="ARBA" id="ARBA00022786"/>
    </source>
</evidence>
<organism evidence="12 13">
    <name type="scientific">Rousettus aegyptiacus</name>
    <name type="common">Egyptian fruit bat</name>
    <name type="synonym">Pteropus aegyptiacus</name>
    <dbReference type="NCBI Taxonomy" id="9407"/>
    <lineage>
        <taxon>Eukaryota</taxon>
        <taxon>Metazoa</taxon>
        <taxon>Chordata</taxon>
        <taxon>Craniata</taxon>
        <taxon>Vertebrata</taxon>
        <taxon>Euteleostomi</taxon>
        <taxon>Mammalia</taxon>
        <taxon>Eutheria</taxon>
        <taxon>Laurasiatheria</taxon>
        <taxon>Chiroptera</taxon>
        <taxon>Yinpterochiroptera</taxon>
        <taxon>Pteropodoidea</taxon>
        <taxon>Pteropodidae</taxon>
        <taxon>Rousettinae</taxon>
        <taxon>Rousettus</taxon>
    </lineage>
</organism>
<dbReference type="PANTHER" id="PTHR10953:SF162">
    <property type="entry name" value="SUMO-ACTIVATING ENZYME SUBUNIT 1"/>
    <property type="match status" value="1"/>
</dbReference>
<dbReference type="PANTHER" id="PTHR10953">
    <property type="entry name" value="UBIQUITIN-ACTIVATING ENZYME E1"/>
    <property type="match status" value="1"/>
</dbReference>
<evidence type="ECO:0000256" key="10">
    <source>
        <dbReference type="ARBA" id="ARBA00054090"/>
    </source>
</evidence>
<dbReference type="Proteomes" id="UP000593571">
    <property type="component" value="Unassembled WGS sequence"/>
</dbReference>
<accession>A0A7J8CLD9</accession>
<feature type="domain" description="THIF-type NAD/FAD binding fold" evidence="11">
    <location>
        <begin position="19"/>
        <end position="318"/>
    </location>
</feature>
<dbReference type="PRINTS" id="PR01849">
    <property type="entry name" value="UBIQUITINACT"/>
</dbReference>
<dbReference type="EMBL" id="JACASE010000014">
    <property type="protein sequence ID" value="KAF6411645.1"/>
    <property type="molecule type" value="Genomic_DNA"/>
</dbReference>
<gene>
    <name evidence="12" type="ORF">HJG63_017131</name>
</gene>
<dbReference type="InterPro" id="IPR000594">
    <property type="entry name" value="ThiF_NAD_FAD-bd"/>
</dbReference>
<comment type="similarity">
    <text evidence="3">Belongs to the ubiquitin-activating E1 family.</text>
</comment>
<dbReference type="Gene3D" id="3.40.50.720">
    <property type="entry name" value="NAD(P)-binding Rossmann-like Domain"/>
    <property type="match status" value="1"/>
</dbReference>
<evidence type="ECO:0000256" key="3">
    <source>
        <dbReference type="ARBA" id="ARBA00005673"/>
    </source>
</evidence>
<dbReference type="GO" id="GO:0005737">
    <property type="term" value="C:cytoplasm"/>
    <property type="evidence" value="ECO:0007669"/>
    <property type="project" value="TreeGrafter"/>
</dbReference>
<dbReference type="InterPro" id="IPR035985">
    <property type="entry name" value="Ubiquitin-activating_enz"/>
</dbReference>
<evidence type="ECO:0000256" key="2">
    <source>
        <dbReference type="ARBA" id="ARBA00004718"/>
    </source>
</evidence>
<keyword evidence="4" id="KW-0436">Ligase</keyword>
<evidence type="ECO:0000313" key="13">
    <source>
        <dbReference type="Proteomes" id="UP000593571"/>
    </source>
</evidence>
<dbReference type="InterPro" id="IPR045886">
    <property type="entry name" value="ThiF/MoeB/HesA"/>
</dbReference>
<dbReference type="FunFam" id="3.40.50.720:FF:000274">
    <property type="entry name" value="SUMO-activating enzyme subunit 1 isoform X1"/>
    <property type="match status" value="1"/>
</dbReference>
<dbReference type="AlphaFoldDB" id="A0A7J8CLD9"/>
<dbReference type="InterPro" id="IPR000011">
    <property type="entry name" value="UBQ/SUMO-activ_enz_E1-like"/>
</dbReference>
<keyword evidence="5" id="KW-0833">Ubl conjugation pathway</keyword>
<dbReference type="GO" id="GO:0019948">
    <property type="term" value="F:SUMO activating enzyme activity"/>
    <property type="evidence" value="ECO:0007669"/>
    <property type="project" value="TreeGrafter"/>
</dbReference>
<evidence type="ECO:0000259" key="11">
    <source>
        <dbReference type="Pfam" id="PF00899"/>
    </source>
</evidence>
<evidence type="ECO:0000256" key="1">
    <source>
        <dbReference type="ARBA" id="ARBA00004123"/>
    </source>
</evidence>
<proteinExistence type="inferred from homology"/>
<comment type="subcellular location">
    <subcellularLocation>
        <location evidence="1">Nucleus</location>
    </subcellularLocation>
</comment>
<dbReference type="CDD" id="cd01492">
    <property type="entry name" value="Aos1_SUMO"/>
    <property type="match status" value="1"/>
</dbReference>
<evidence type="ECO:0000256" key="6">
    <source>
        <dbReference type="ARBA" id="ARBA00023242"/>
    </source>
</evidence>
<evidence type="ECO:0000256" key="4">
    <source>
        <dbReference type="ARBA" id="ARBA00022598"/>
    </source>
</evidence>
<comment type="pathway">
    <text evidence="2">Protein modification; protein sumoylation.</text>
</comment>
<evidence type="ECO:0000256" key="8">
    <source>
        <dbReference type="ARBA" id="ARBA00044187"/>
    </source>
</evidence>
<protein>
    <recommendedName>
        <fullName evidence="8">SUMO-activating enzyme subunit 1</fullName>
    </recommendedName>
    <alternativeName>
        <fullName evidence="9">Ubiquitin-like 1-activating enzyme E1A</fullName>
    </alternativeName>
</protein>
<dbReference type="GO" id="GO:0016925">
    <property type="term" value="P:protein sumoylation"/>
    <property type="evidence" value="ECO:0007669"/>
    <property type="project" value="TreeGrafter"/>
</dbReference>